<dbReference type="GO" id="GO:0032259">
    <property type="term" value="P:methylation"/>
    <property type="evidence" value="ECO:0007669"/>
    <property type="project" value="UniProtKB-KW"/>
</dbReference>
<evidence type="ECO:0000256" key="5">
    <source>
        <dbReference type="ARBA" id="ARBA00022691"/>
    </source>
</evidence>
<name>A0A0P1EYL2_9RHOB</name>
<dbReference type="PROSITE" id="PS50123">
    <property type="entry name" value="CHER"/>
    <property type="match status" value="1"/>
</dbReference>
<dbReference type="Pfam" id="PF03705">
    <property type="entry name" value="CheR_N"/>
    <property type="match status" value="1"/>
</dbReference>
<dbReference type="NCBIfam" id="TIGR00229">
    <property type="entry name" value="sensory_box"/>
    <property type="match status" value="1"/>
</dbReference>
<dbReference type="InterPro" id="IPR050903">
    <property type="entry name" value="Bact_Chemotaxis_MeTrfase"/>
</dbReference>
<keyword evidence="4 13" id="KW-0808">Transferase</keyword>
<dbReference type="Gene3D" id="3.40.50.180">
    <property type="entry name" value="Methylesterase CheB, C-terminal domain"/>
    <property type="match status" value="1"/>
</dbReference>
<dbReference type="PANTHER" id="PTHR24422:SF27">
    <property type="entry name" value="PROTEIN-GLUTAMATE O-METHYLTRANSFERASE"/>
    <property type="match status" value="1"/>
</dbReference>
<dbReference type="SUPFAM" id="SSF57997">
    <property type="entry name" value="Tropomyosin"/>
    <property type="match status" value="1"/>
</dbReference>
<dbReference type="EC" id="2.1.1.80" evidence="2"/>
<dbReference type="PRINTS" id="PR00996">
    <property type="entry name" value="CHERMTFRASE"/>
</dbReference>
<dbReference type="SUPFAM" id="SSF53335">
    <property type="entry name" value="S-adenosyl-L-methionine-dependent methyltransferases"/>
    <property type="match status" value="1"/>
</dbReference>
<dbReference type="GO" id="GO:0008984">
    <property type="term" value="F:protein-glutamate methylesterase activity"/>
    <property type="evidence" value="ECO:0007669"/>
    <property type="project" value="InterPro"/>
</dbReference>
<dbReference type="InterPro" id="IPR000780">
    <property type="entry name" value="CheR_MeTrfase"/>
</dbReference>
<feature type="domain" description="PAS" evidence="9">
    <location>
        <begin position="834"/>
        <end position="904"/>
    </location>
</feature>
<dbReference type="CDD" id="cd16434">
    <property type="entry name" value="CheB-CheR_fusion"/>
    <property type="match status" value="1"/>
</dbReference>
<dbReference type="InterPro" id="IPR035965">
    <property type="entry name" value="PAS-like_dom_sf"/>
</dbReference>
<sequence>MTLDETSPMRAVKMLIGIGSSAGGLEAVRELVAALPMDVPASYVVVQHMSPNYKSVMTELVARQTQLEVEKVTDGVVPRPNVIYITPPNNDIIIADGKLRLLPASVEPAAPKPSVNRFLMSLAESYGENAMSIILSGTGSDGANGLQAVHEAGGITIAQDNDSAKYDGMPRAAVQTGCVDLVMEPKDIGKHLEKILAVPRDFDGLRSNREPLQTNSDVLKIVQARTRMDFREYAQTTVSRRIGRRMMALGIPTKEEYATFLRNTPEAVDDLFKDLLISVTRFFRDPEEFESLRRLLPAVLATRDVGPLRVWIAGCATGEEAYSVVMMLAEALGVQDDALKSHIQIFATDIDVDALKVARRGVYNASVLDDIPKDLADKYITQHPDGVQIIEPLRGVILFSEHNVAQDPPFQKIDLLCCRNMMIYFGAALQAKVMSRFHYALKDNALLFVGKAETAGGSDHMFMPDRTSSHIFRKRGLRLTGAMQYASYQGEPSRRKTRTKPAPPPEDAKEKALFDGLAQSLGKDALLVTRDFSIERVYGDVSGYVQMTEKSALKMHLDLLRPPLREEARSLVTIAFKNNQQRTGVRHLLDTSGESDVRLDVYPIISDALEENVALLTFTPVEPPEENVTDGHPSEPETSVEQRIKLLEREVDTTREALQQSNEELENSNDELQSLNEELRSTNEELQATNEELETSNEELQSTNEELISVNEELEVTASELRDRTSELTSVLENAPIAVLVMDTALQITQATYKARDRFGLRRPLSTPHISQCTLPDGFPALGPICLECLGTGLTDTREFTAGTDRVVLTCAPYFDTNGQIMGVTLCVSEYTGLAREMETILDSSQLLVIHRDANGEILRLSQQVAEMLGVDRHQAVGKNVADIMPRKAAKRFLETTKEVLEKDSDEPIREESEVQFHEDAAPLWLSMERFRFRRGPEEAPSVISVGTNVTERRRATFQAQSRLRQLELLQDLAGIGYWSLDLVTQKVTWSEEVYRIHGEDPETYSPMLEEGIQFYHPDDVAHVTSCVENAISMNEPFDFQLRIVRRDGTMVPVAAKGIPIANEKGVVDQMIGVFREVEAHE</sequence>
<feature type="domain" description="CheB-type methylesterase" evidence="11">
    <location>
        <begin position="8"/>
        <end position="199"/>
    </location>
</feature>
<dbReference type="Gene3D" id="1.10.155.10">
    <property type="entry name" value="Chemotaxis receptor methyltransferase CheR, N-terminal domain"/>
    <property type="match status" value="1"/>
</dbReference>
<dbReference type="InterPro" id="IPR036804">
    <property type="entry name" value="CheR_N_sf"/>
</dbReference>
<dbReference type="InterPro" id="IPR000700">
    <property type="entry name" value="PAS-assoc_C"/>
</dbReference>
<dbReference type="PROSITE" id="PS50122">
    <property type="entry name" value="CHEB"/>
    <property type="match status" value="1"/>
</dbReference>
<evidence type="ECO:0000256" key="4">
    <source>
        <dbReference type="ARBA" id="ARBA00022679"/>
    </source>
</evidence>
<dbReference type="Gene3D" id="3.30.450.20">
    <property type="entry name" value="PAS domain"/>
    <property type="match status" value="3"/>
</dbReference>
<reference evidence="13 14" key="1">
    <citation type="submission" date="2015-09" db="EMBL/GenBank/DDBJ databases">
        <authorList>
            <consortium name="Swine Surveillance"/>
        </authorList>
    </citation>
    <scope>NUCLEOTIDE SEQUENCE [LARGE SCALE GENOMIC DNA]</scope>
    <source>
        <strain evidence="13 14">CECT 5294</strain>
    </source>
</reference>
<dbReference type="PROSITE" id="PS50113">
    <property type="entry name" value="PAC"/>
    <property type="match status" value="1"/>
</dbReference>
<keyword evidence="6" id="KW-0145">Chemotaxis</keyword>
<evidence type="ECO:0000259" key="10">
    <source>
        <dbReference type="PROSITE" id="PS50113"/>
    </source>
</evidence>
<feature type="active site" evidence="6">
    <location>
        <position position="48"/>
    </location>
</feature>
<evidence type="ECO:0000313" key="14">
    <source>
        <dbReference type="Proteomes" id="UP000051298"/>
    </source>
</evidence>
<proteinExistence type="predicted"/>
<dbReference type="Pfam" id="PF01739">
    <property type="entry name" value="CheR"/>
    <property type="match status" value="1"/>
</dbReference>
<dbReference type="SMART" id="SM00086">
    <property type="entry name" value="PAC"/>
    <property type="match status" value="1"/>
</dbReference>
<dbReference type="Proteomes" id="UP000051298">
    <property type="component" value="Unassembled WGS sequence"/>
</dbReference>
<feature type="coiled-coil region" evidence="7">
    <location>
        <begin position="637"/>
        <end position="724"/>
    </location>
</feature>
<dbReference type="eggNOG" id="COG2201">
    <property type="taxonomic scope" value="Bacteria"/>
</dbReference>
<dbReference type="Pfam" id="PF08447">
    <property type="entry name" value="PAS_3"/>
    <property type="match status" value="1"/>
</dbReference>
<dbReference type="AlphaFoldDB" id="A0A0P1EYL2"/>
<evidence type="ECO:0000259" key="9">
    <source>
        <dbReference type="PROSITE" id="PS50112"/>
    </source>
</evidence>
<dbReference type="InterPro" id="IPR022642">
    <property type="entry name" value="CheR_C"/>
</dbReference>
<dbReference type="STRING" id="266809.PM03_06045"/>
<dbReference type="EMBL" id="CYRX01000025">
    <property type="protein sequence ID" value="CUH60291.1"/>
    <property type="molecule type" value="Genomic_DNA"/>
</dbReference>
<dbReference type="InterPro" id="IPR001610">
    <property type="entry name" value="PAC"/>
</dbReference>
<dbReference type="InterPro" id="IPR013656">
    <property type="entry name" value="PAS_4"/>
</dbReference>
<dbReference type="PROSITE" id="PS50112">
    <property type="entry name" value="PAS"/>
    <property type="match status" value="1"/>
</dbReference>
<evidence type="ECO:0000256" key="6">
    <source>
        <dbReference type="PROSITE-ProRule" id="PRU00050"/>
    </source>
</evidence>
<dbReference type="GO" id="GO:0005737">
    <property type="term" value="C:cytoplasm"/>
    <property type="evidence" value="ECO:0007669"/>
    <property type="project" value="InterPro"/>
</dbReference>
<dbReference type="CDD" id="cd00130">
    <property type="entry name" value="PAS"/>
    <property type="match status" value="2"/>
</dbReference>
<evidence type="ECO:0000256" key="8">
    <source>
        <dbReference type="SAM" id="MobiDB-lite"/>
    </source>
</evidence>
<dbReference type="InterPro" id="IPR022641">
    <property type="entry name" value="CheR_N"/>
</dbReference>
<dbReference type="SUPFAM" id="SSF55785">
    <property type="entry name" value="PYP-like sensor domain (PAS domain)"/>
    <property type="match status" value="3"/>
</dbReference>
<dbReference type="InterPro" id="IPR000673">
    <property type="entry name" value="Sig_transdc_resp-reg_Me-estase"/>
</dbReference>
<dbReference type="SUPFAM" id="SSF52738">
    <property type="entry name" value="Methylesterase CheB, C-terminal domain"/>
    <property type="match status" value="1"/>
</dbReference>
<evidence type="ECO:0000259" key="11">
    <source>
        <dbReference type="PROSITE" id="PS50122"/>
    </source>
</evidence>
<dbReference type="GO" id="GO:0006935">
    <property type="term" value="P:chemotaxis"/>
    <property type="evidence" value="ECO:0007669"/>
    <property type="project" value="UniProtKB-UniRule"/>
</dbReference>
<evidence type="ECO:0000256" key="2">
    <source>
        <dbReference type="ARBA" id="ARBA00012534"/>
    </source>
</evidence>
<dbReference type="InterPro" id="IPR035909">
    <property type="entry name" value="CheB_C"/>
</dbReference>
<keyword evidence="3 13" id="KW-0489">Methyltransferase</keyword>
<feature type="active site" evidence="6">
    <location>
        <position position="21"/>
    </location>
</feature>
<keyword evidence="5" id="KW-0949">S-adenosyl-L-methionine</keyword>
<dbReference type="Gene3D" id="2.10.70.100">
    <property type="match status" value="1"/>
</dbReference>
<dbReference type="RefSeq" id="WP_058123303.1">
    <property type="nucleotide sequence ID" value="NZ_CYRX01000025.1"/>
</dbReference>
<organism evidence="13 14">
    <name type="scientific">Thalassobacter stenotrophicus</name>
    <dbReference type="NCBI Taxonomy" id="266809"/>
    <lineage>
        <taxon>Bacteria</taxon>
        <taxon>Pseudomonadati</taxon>
        <taxon>Pseudomonadota</taxon>
        <taxon>Alphaproteobacteria</taxon>
        <taxon>Rhodobacterales</taxon>
        <taxon>Roseobacteraceae</taxon>
        <taxon>Thalassobacter</taxon>
    </lineage>
</organism>
<dbReference type="GO" id="GO:0000156">
    <property type="term" value="F:phosphorelay response regulator activity"/>
    <property type="evidence" value="ECO:0007669"/>
    <property type="project" value="InterPro"/>
</dbReference>
<evidence type="ECO:0000259" key="12">
    <source>
        <dbReference type="PROSITE" id="PS50123"/>
    </source>
</evidence>
<keyword evidence="6" id="KW-0378">Hydrolase</keyword>
<dbReference type="eggNOG" id="COG2433">
    <property type="taxonomic scope" value="Bacteria"/>
</dbReference>
<feature type="domain" description="CheR-type methyltransferase" evidence="12">
    <location>
        <begin position="220"/>
        <end position="476"/>
    </location>
</feature>
<dbReference type="SUPFAM" id="SSF47757">
    <property type="entry name" value="Chemotaxis receptor methyltransferase CheR, N-terminal domain"/>
    <property type="match status" value="1"/>
</dbReference>
<dbReference type="Pfam" id="PF08448">
    <property type="entry name" value="PAS_4"/>
    <property type="match status" value="1"/>
</dbReference>
<dbReference type="Pfam" id="PF01339">
    <property type="entry name" value="CheB_methylest"/>
    <property type="match status" value="1"/>
</dbReference>
<evidence type="ECO:0000256" key="7">
    <source>
        <dbReference type="SAM" id="Coils"/>
    </source>
</evidence>
<keyword evidence="7" id="KW-0175">Coiled coil</keyword>
<dbReference type="SMART" id="SM00138">
    <property type="entry name" value="MeTrc"/>
    <property type="match status" value="1"/>
</dbReference>
<feature type="active site" evidence="6">
    <location>
        <position position="141"/>
    </location>
</feature>
<dbReference type="SMART" id="SM00091">
    <property type="entry name" value="PAS"/>
    <property type="match status" value="3"/>
</dbReference>
<comment type="catalytic activity">
    <reaction evidence="1">
        <text>L-glutamyl-[protein] + S-adenosyl-L-methionine = [protein]-L-glutamate 5-O-methyl ester + S-adenosyl-L-homocysteine</text>
        <dbReference type="Rhea" id="RHEA:24452"/>
        <dbReference type="Rhea" id="RHEA-COMP:10208"/>
        <dbReference type="Rhea" id="RHEA-COMP:10311"/>
        <dbReference type="ChEBI" id="CHEBI:29973"/>
        <dbReference type="ChEBI" id="CHEBI:57856"/>
        <dbReference type="ChEBI" id="CHEBI:59789"/>
        <dbReference type="ChEBI" id="CHEBI:82795"/>
        <dbReference type="EC" id="2.1.1.80"/>
    </reaction>
</comment>
<dbReference type="InterPro" id="IPR029063">
    <property type="entry name" value="SAM-dependent_MTases_sf"/>
</dbReference>
<gene>
    <name evidence="13" type="primary">cheR_2</name>
    <name evidence="13" type="ORF">THS5294_01580</name>
</gene>
<feature type="region of interest" description="Disordered" evidence="8">
    <location>
        <begin position="486"/>
        <end position="509"/>
    </location>
</feature>
<feature type="domain" description="PAC" evidence="10">
    <location>
        <begin position="1038"/>
        <end position="1082"/>
    </location>
</feature>
<evidence type="ECO:0000256" key="1">
    <source>
        <dbReference type="ARBA" id="ARBA00001541"/>
    </source>
</evidence>
<dbReference type="GO" id="GO:0008983">
    <property type="term" value="F:protein-glutamate O-methyltransferase activity"/>
    <property type="evidence" value="ECO:0007669"/>
    <property type="project" value="UniProtKB-EC"/>
</dbReference>
<accession>A0A0P1EYL2</accession>
<dbReference type="InterPro" id="IPR000014">
    <property type="entry name" value="PAS"/>
</dbReference>
<evidence type="ECO:0000313" key="13">
    <source>
        <dbReference type="EMBL" id="CUH60291.1"/>
    </source>
</evidence>
<dbReference type="eggNOG" id="COG1352">
    <property type="taxonomic scope" value="Bacteria"/>
</dbReference>
<dbReference type="InterPro" id="IPR013655">
    <property type="entry name" value="PAS_fold_3"/>
</dbReference>
<evidence type="ECO:0000256" key="3">
    <source>
        <dbReference type="ARBA" id="ARBA00022603"/>
    </source>
</evidence>
<protein>
    <recommendedName>
        <fullName evidence="2">protein-glutamate O-methyltransferase</fullName>
        <ecNumber evidence="2">2.1.1.80</ecNumber>
    </recommendedName>
</protein>
<dbReference type="Gene3D" id="3.40.50.150">
    <property type="entry name" value="Vaccinia Virus protein VP39"/>
    <property type="match status" value="1"/>
</dbReference>
<dbReference type="PANTHER" id="PTHR24422">
    <property type="entry name" value="CHEMOTAXIS PROTEIN METHYLTRANSFERASE"/>
    <property type="match status" value="1"/>
</dbReference>